<feature type="non-terminal residue" evidence="1">
    <location>
        <position position="79"/>
    </location>
</feature>
<reference evidence="1" key="1">
    <citation type="journal article" date="2019" name="Sci. Rep.">
        <title>Draft genome of Tanacetum cinerariifolium, the natural source of mosquito coil.</title>
        <authorList>
            <person name="Yamashiro T."/>
            <person name="Shiraishi A."/>
            <person name="Satake H."/>
            <person name="Nakayama K."/>
        </authorList>
    </citation>
    <scope>NUCLEOTIDE SEQUENCE</scope>
</reference>
<sequence length="79" mass="8726">MQMAAKRSNPDALFVNEFDAQGNVVSSMTATQALMGTLLKGPTYLNRSDLVVALRPDSKRGIDEEPDFHLAKLQDVYAR</sequence>
<organism evidence="1">
    <name type="scientific">Tanacetum cinerariifolium</name>
    <name type="common">Dalmatian daisy</name>
    <name type="synonym">Chrysanthemum cinerariifolium</name>
    <dbReference type="NCBI Taxonomy" id="118510"/>
    <lineage>
        <taxon>Eukaryota</taxon>
        <taxon>Viridiplantae</taxon>
        <taxon>Streptophyta</taxon>
        <taxon>Embryophyta</taxon>
        <taxon>Tracheophyta</taxon>
        <taxon>Spermatophyta</taxon>
        <taxon>Magnoliopsida</taxon>
        <taxon>eudicotyledons</taxon>
        <taxon>Gunneridae</taxon>
        <taxon>Pentapetalae</taxon>
        <taxon>asterids</taxon>
        <taxon>campanulids</taxon>
        <taxon>Asterales</taxon>
        <taxon>Asteraceae</taxon>
        <taxon>Asteroideae</taxon>
        <taxon>Anthemideae</taxon>
        <taxon>Anthemidinae</taxon>
        <taxon>Tanacetum</taxon>
    </lineage>
</organism>
<dbReference type="EMBL" id="BKCJ011783789">
    <property type="protein sequence ID" value="GFD52553.1"/>
    <property type="molecule type" value="Genomic_DNA"/>
</dbReference>
<gene>
    <name evidence="1" type="ORF">Tci_924522</name>
</gene>
<comment type="caution">
    <text evidence="1">The sequence shown here is derived from an EMBL/GenBank/DDBJ whole genome shotgun (WGS) entry which is preliminary data.</text>
</comment>
<name>A0A699X0H8_TANCI</name>
<dbReference type="AlphaFoldDB" id="A0A699X0H8"/>
<evidence type="ECO:0000313" key="1">
    <source>
        <dbReference type="EMBL" id="GFD52553.1"/>
    </source>
</evidence>
<accession>A0A699X0H8</accession>
<protein>
    <submittedName>
        <fullName evidence="1">Uncharacterized protein</fullName>
    </submittedName>
</protein>
<proteinExistence type="predicted"/>